<proteinExistence type="predicted"/>
<dbReference type="AlphaFoldDB" id="A0A8D8QPG8"/>
<evidence type="ECO:0000313" key="1">
    <source>
        <dbReference type="EMBL" id="CAG6635291.1"/>
    </source>
</evidence>
<reference evidence="1" key="1">
    <citation type="submission" date="2021-05" db="EMBL/GenBank/DDBJ databases">
        <authorList>
            <person name="Alioto T."/>
            <person name="Alioto T."/>
            <person name="Gomez Garrido J."/>
        </authorList>
    </citation>
    <scope>NUCLEOTIDE SEQUENCE</scope>
</reference>
<name>A0A8D8QPG8_9HEMI</name>
<dbReference type="EMBL" id="HBUF01089388">
    <property type="protein sequence ID" value="CAG6635291.1"/>
    <property type="molecule type" value="Transcribed_RNA"/>
</dbReference>
<protein>
    <submittedName>
        <fullName evidence="1">Uncharacterized protein</fullName>
    </submittedName>
</protein>
<accession>A0A8D8QPG8</accession>
<sequence length="106" mass="12710">MVINHDTRHKRHDLLSYEFTIHSYFFHCSFLFAKYREKIKNDDRKHDNIPTLRPRLRSLADLGFRTRSKISPYGGYVRLFDFFFEFFIGPTEHTQKECSLGPIPVP</sequence>
<organism evidence="1">
    <name type="scientific">Cacopsylla melanoneura</name>
    <dbReference type="NCBI Taxonomy" id="428564"/>
    <lineage>
        <taxon>Eukaryota</taxon>
        <taxon>Metazoa</taxon>
        <taxon>Ecdysozoa</taxon>
        <taxon>Arthropoda</taxon>
        <taxon>Hexapoda</taxon>
        <taxon>Insecta</taxon>
        <taxon>Pterygota</taxon>
        <taxon>Neoptera</taxon>
        <taxon>Paraneoptera</taxon>
        <taxon>Hemiptera</taxon>
        <taxon>Sternorrhyncha</taxon>
        <taxon>Psylloidea</taxon>
        <taxon>Psyllidae</taxon>
        <taxon>Psyllinae</taxon>
        <taxon>Cacopsylla</taxon>
    </lineage>
</organism>